<dbReference type="SUPFAM" id="SSF88659">
    <property type="entry name" value="Sigma3 and sigma4 domains of RNA polymerase sigma factors"/>
    <property type="match status" value="1"/>
</dbReference>
<protein>
    <recommendedName>
        <fullName evidence="6">RNA polymerase sigma factor</fullName>
    </recommendedName>
</protein>
<dbReference type="InterPro" id="IPR013324">
    <property type="entry name" value="RNA_pol_sigma_r3/r4-like"/>
</dbReference>
<feature type="domain" description="RNA polymerase sigma factor 70 region 4 type 2" evidence="8">
    <location>
        <begin position="122"/>
        <end position="173"/>
    </location>
</feature>
<dbReference type="GO" id="GO:0016987">
    <property type="term" value="F:sigma factor activity"/>
    <property type="evidence" value="ECO:0007669"/>
    <property type="project" value="UniProtKB-KW"/>
</dbReference>
<dbReference type="Pfam" id="PF08281">
    <property type="entry name" value="Sigma70_r4_2"/>
    <property type="match status" value="1"/>
</dbReference>
<accession>A0A5P2GA19</accession>
<dbReference type="Gene3D" id="1.10.10.10">
    <property type="entry name" value="Winged helix-like DNA-binding domain superfamily/Winged helix DNA-binding domain"/>
    <property type="match status" value="1"/>
</dbReference>
<keyword evidence="5 6" id="KW-0804">Transcription</keyword>
<evidence type="ECO:0000256" key="2">
    <source>
        <dbReference type="ARBA" id="ARBA00023015"/>
    </source>
</evidence>
<dbReference type="PANTHER" id="PTHR43133:SF51">
    <property type="entry name" value="RNA POLYMERASE SIGMA FACTOR"/>
    <property type="match status" value="1"/>
</dbReference>
<dbReference type="GO" id="GO:0006352">
    <property type="term" value="P:DNA-templated transcription initiation"/>
    <property type="evidence" value="ECO:0007669"/>
    <property type="project" value="InterPro"/>
</dbReference>
<dbReference type="PROSITE" id="PS01063">
    <property type="entry name" value="SIGMA70_ECF"/>
    <property type="match status" value="1"/>
</dbReference>
<name>A0A5P2GA19_9BACT</name>
<evidence type="ECO:0000259" key="7">
    <source>
        <dbReference type="Pfam" id="PF04542"/>
    </source>
</evidence>
<comment type="similarity">
    <text evidence="1 6">Belongs to the sigma-70 factor family. ECF subfamily.</text>
</comment>
<keyword evidence="10" id="KW-1185">Reference proteome</keyword>
<dbReference type="OrthoDB" id="9780326at2"/>
<evidence type="ECO:0000256" key="6">
    <source>
        <dbReference type="RuleBase" id="RU000716"/>
    </source>
</evidence>
<evidence type="ECO:0000313" key="10">
    <source>
        <dbReference type="Proteomes" id="UP000292424"/>
    </source>
</evidence>
<evidence type="ECO:0000256" key="3">
    <source>
        <dbReference type="ARBA" id="ARBA00023082"/>
    </source>
</evidence>
<dbReference type="KEGG" id="arac:E0W69_015725"/>
<sequence>MNLDNDNIIIQKVLQGDVNAYSELVARYQNYVFTLALRIVKNREDAEEVAQDSFIKAYSYLKDFRADSKFSTWLYTIVQRNAISHLRKKRLETSEMNEERYEYLADKSSILENINYNTDKALLSKAMNLLKPDDASILSLFYLQEQSLEEIGQIIGLDTNTCKVRLFRARQKLKVILENNFTELKR</sequence>
<dbReference type="PANTHER" id="PTHR43133">
    <property type="entry name" value="RNA POLYMERASE ECF-TYPE SIGMA FACTO"/>
    <property type="match status" value="1"/>
</dbReference>
<dbReference type="InterPro" id="IPR007627">
    <property type="entry name" value="RNA_pol_sigma70_r2"/>
</dbReference>
<dbReference type="GO" id="GO:0003677">
    <property type="term" value="F:DNA binding"/>
    <property type="evidence" value="ECO:0007669"/>
    <property type="project" value="UniProtKB-KW"/>
</dbReference>
<keyword evidence="2 6" id="KW-0805">Transcription regulation</keyword>
<organism evidence="9 10">
    <name type="scientific">Rhizosphaericola mali</name>
    <dbReference type="NCBI Taxonomy" id="2545455"/>
    <lineage>
        <taxon>Bacteria</taxon>
        <taxon>Pseudomonadati</taxon>
        <taxon>Bacteroidota</taxon>
        <taxon>Chitinophagia</taxon>
        <taxon>Chitinophagales</taxon>
        <taxon>Chitinophagaceae</taxon>
        <taxon>Rhizosphaericola</taxon>
    </lineage>
</organism>
<evidence type="ECO:0000256" key="4">
    <source>
        <dbReference type="ARBA" id="ARBA00023125"/>
    </source>
</evidence>
<dbReference type="InterPro" id="IPR014284">
    <property type="entry name" value="RNA_pol_sigma-70_dom"/>
</dbReference>
<dbReference type="InterPro" id="IPR000838">
    <property type="entry name" value="RNA_pol_sigma70_ECF_CS"/>
</dbReference>
<evidence type="ECO:0000259" key="8">
    <source>
        <dbReference type="Pfam" id="PF08281"/>
    </source>
</evidence>
<dbReference type="CDD" id="cd06171">
    <property type="entry name" value="Sigma70_r4"/>
    <property type="match status" value="1"/>
</dbReference>
<dbReference type="Proteomes" id="UP000292424">
    <property type="component" value="Chromosome"/>
</dbReference>
<reference evidence="9 10" key="1">
    <citation type="submission" date="2019-09" db="EMBL/GenBank/DDBJ databases">
        <title>Complete genome sequence of Arachidicoccus sp. B3-10 isolated from apple orchard soil.</title>
        <authorList>
            <person name="Kim H.S."/>
            <person name="Han K.-I."/>
            <person name="Suh M.K."/>
            <person name="Lee K.C."/>
            <person name="Eom M.K."/>
            <person name="Kim J.-S."/>
            <person name="Kang S.W."/>
            <person name="Sin Y."/>
            <person name="Lee J.-S."/>
        </authorList>
    </citation>
    <scope>NUCLEOTIDE SEQUENCE [LARGE SCALE GENOMIC DNA]</scope>
    <source>
        <strain evidence="9 10">B3-10</strain>
    </source>
</reference>
<evidence type="ECO:0000313" key="9">
    <source>
        <dbReference type="EMBL" id="QES90043.1"/>
    </source>
</evidence>
<proteinExistence type="inferred from homology"/>
<gene>
    <name evidence="9" type="ORF">E0W69_015725</name>
</gene>
<keyword evidence="3 6" id="KW-0731">Sigma factor</keyword>
<evidence type="ECO:0000256" key="1">
    <source>
        <dbReference type="ARBA" id="ARBA00010641"/>
    </source>
</evidence>
<dbReference type="AlphaFoldDB" id="A0A5P2GA19"/>
<dbReference type="InterPro" id="IPR013249">
    <property type="entry name" value="RNA_pol_sigma70_r4_t2"/>
</dbReference>
<dbReference type="InterPro" id="IPR039425">
    <property type="entry name" value="RNA_pol_sigma-70-like"/>
</dbReference>
<dbReference type="InterPro" id="IPR036388">
    <property type="entry name" value="WH-like_DNA-bd_sf"/>
</dbReference>
<dbReference type="Gene3D" id="1.10.1740.10">
    <property type="match status" value="1"/>
</dbReference>
<dbReference type="SUPFAM" id="SSF88946">
    <property type="entry name" value="Sigma2 domain of RNA polymerase sigma factors"/>
    <property type="match status" value="1"/>
</dbReference>
<dbReference type="InterPro" id="IPR013325">
    <property type="entry name" value="RNA_pol_sigma_r2"/>
</dbReference>
<dbReference type="RefSeq" id="WP_131331000.1">
    <property type="nucleotide sequence ID" value="NZ_CP044016.1"/>
</dbReference>
<dbReference type="EMBL" id="CP044016">
    <property type="protein sequence ID" value="QES90043.1"/>
    <property type="molecule type" value="Genomic_DNA"/>
</dbReference>
<evidence type="ECO:0000256" key="5">
    <source>
        <dbReference type="ARBA" id="ARBA00023163"/>
    </source>
</evidence>
<dbReference type="Pfam" id="PF04542">
    <property type="entry name" value="Sigma70_r2"/>
    <property type="match status" value="1"/>
</dbReference>
<dbReference type="NCBIfam" id="TIGR02937">
    <property type="entry name" value="sigma70-ECF"/>
    <property type="match status" value="1"/>
</dbReference>
<keyword evidence="4 6" id="KW-0238">DNA-binding</keyword>
<feature type="domain" description="RNA polymerase sigma-70 region 2" evidence="7">
    <location>
        <begin position="24"/>
        <end position="90"/>
    </location>
</feature>